<sequence>MNCETRKRGKLCGRDECKPCFERSFASHENSKYMAEGQENPLLIARSSDKKYSFVCEECRHIFKASPHSVTSGRFCPFCGGSKLCELKNCEKCYPRSFASHPKSACWDIIKNKQTPRDVFVSSQKKYWFKCGVCKHSFEMRPSCISKGRFCAFCSNNKLCDSLECEVCFEKSFVSCKKIGVLGYSEKQTNAKRRVYVFGQKILVQVRFLSS</sequence>
<keyword evidence="2" id="KW-0540">Nuclease</keyword>
<dbReference type="InterPro" id="IPR025487">
    <property type="entry name" value="DUF4379"/>
</dbReference>
<reference evidence="2 3" key="1">
    <citation type="journal article" date="2014" name="Arch. Virol.">
        <title>Complete genome sequence of Tunisvirus, a new member of the proposed family Marseilleviridae.</title>
        <authorList>
            <person name="Aherfi S."/>
            <person name="Boughalmi M."/>
            <person name="Pagnier I."/>
            <person name="Fournous G."/>
            <person name="La Scola B."/>
            <person name="Raoult D."/>
            <person name="Colson P."/>
        </authorList>
    </citation>
    <scope>NUCLEOTIDE SEQUENCE [LARGE SCALE GENOMIC DNA]</scope>
    <source>
        <strain evidence="2 3">U484</strain>
    </source>
</reference>
<proteinExistence type="predicted"/>
<keyword evidence="3" id="KW-1185">Reference proteome</keyword>
<feature type="domain" description="Treble clef zinc finger" evidence="1">
    <location>
        <begin position="40"/>
        <end position="81"/>
    </location>
</feature>
<dbReference type="EMBL" id="KF483846">
    <property type="protein sequence ID" value="AHC54984.1"/>
    <property type="molecule type" value="Genomic_DNA"/>
</dbReference>
<accession>V9SGG9</accession>
<dbReference type="GO" id="GO:0004519">
    <property type="term" value="F:endonuclease activity"/>
    <property type="evidence" value="ECO:0007669"/>
    <property type="project" value="UniProtKB-KW"/>
</dbReference>
<keyword evidence="2" id="KW-0255">Endonuclease</keyword>
<evidence type="ECO:0000259" key="1">
    <source>
        <dbReference type="Pfam" id="PF14311"/>
    </source>
</evidence>
<evidence type="ECO:0000313" key="3">
    <source>
        <dbReference type="Proteomes" id="UP000232615"/>
    </source>
</evidence>
<keyword evidence="2" id="KW-0378">Hydrolase</keyword>
<gene>
    <name evidence="2" type="ORF">TNS_ORF266</name>
</gene>
<protein>
    <submittedName>
        <fullName evidence="2">Restriction endonuclease</fullName>
    </submittedName>
</protein>
<name>V9SGG9_9VIRU</name>
<evidence type="ECO:0000313" key="2">
    <source>
        <dbReference type="EMBL" id="AHC54984.1"/>
    </source>
</evidence>
<feature type="domain" description="Treble clef zinc finger" evidence="1">
    <location>
        <begin position="107"/>
        <end position="156"/>
    </location>
</feature>
<dbReference type="Proteomes" id="UP000232615">
    <property type="component" value="Segment"/>
</dbReference>
<organism evidence="2 3">
    <name type="scientific">Tunisvirus fontaine2</name>
    <dbReference type="NCBI Taxonomy" id="1421067"/>
    <lineage>
        <taxon>Viruses</taxon>
        <taxon>Varidnaviria</taxon>
        <taxon>Bamfordvirae</taxon>
        <taxon>Nucleocytoviricota</taxon>
        <taxon>Megaviricetes</taxon>
        <taxon>Pimascovirales</taxon>
        <taxon>Pimascovirales incertae sedis</taxon>
        <taxon>Marseilleviridae</taxon>
        <taxon>Losannavirus</taxon>
        <taxon>Losannavirus tunisense</taxon>
    </lineage>
</organism>
<dbReference type="Pfam" id="PF14311">
    <property type="entry name" value="DUF4379"/>
    <property type="match status" value="2"/>
</dbReference>